<dbReference type="Pfam" id="PF02355">
    <property type="entry name" value="SecD_SecF_C"/>
    <property type="match status" value="1"/>
</dbReference>
<name>A0ABN1R298_9ACTN</name>
<feature type="domain" description="SecDF P1 head subdomain" evidence="13">
    <location>
        <begin position="252"/>
        <end position="368"/>
    </location>
</feature>
<evidence type="ECO:0000256" key="6">
    <source>
        <dbReference type="ARBA" id="ARBA00022989"/>
    </source>
</evidence>
<keyword evidence="2 9" id="KW-0813">Transport</keyword>
<evidence type="ECO:0000256" key="8">
    <source>
        <dbReference type="ARBA" id="ARBA00023136"/>
    </source>
</evidence>
<dbReference type="HAMAP" id="MF_01463_B">
    <property type="entry name" value="SecD_B"/>
    <property type="match status" value="1"/>
</dbReference>
<evidence type="ECO:0000259" key="13">
    <source>
        <dbReference type="Pfam" id="PF22599"/>
    </source>
</evidence>
<evidence type="ECO:0000256" key="4">
    <source>
        <dbReference type="ARBA" id="ARBA00022692"/>
    </source>
</evidence>
<dbReference type="Gene3D" id="1.20.1640.10">
    <property type="entry name" value="Multidrug efflux transporter AcrB transmembrane domain"/>
    <property type="match status" value="1"/>
</dbReference>
<comment type="subcellular location">
    <subcellularLocation>
        <location evidence="1 9">Cell membrane</location>
        <topology evidence="1 9">Multi-pass membrane protein</topology>
    </subcellularLocation>
</comment>
<keyword evidence="4 9" id="KW-0812">Transmembrane</keyword>
<keyword evidence="5 9" id="KW-0653">Protein transport</keyword>
<comment type="function">
    <text evidence="9">Part of the Sec protein translocase complex. Interacts with the SecYEG preprotein conducting channel. SecDF uses the proton motive force (PMF) to complete protein translocation after the ATP-dependent function of SecA.</text>
</comment>
<feature type="transmembrane region" description="Helical" evidence="9">
    <location>
        <begin position="520"/>
        <end position="540"/>
    </location>
</feature>
<protein>
    <recommendedName>
        <fullName evidence="9">Protein translocase subunit SecD</fullName>
    </recommendedName>
</protein>
<dbReference type="Pfam" id="PF21760">
    <property type="entry name" value="SecD_1st"/>
    <property type="match status" value="1"/>
</dbReference>
<dbReference type="EMBL" id="BAAAHH010000010">
    <property type="protein sequence ID" value="GAA0950901.1"/>
    <property type="molecule type" value="Genomic_DNA"/>
</dbReference>
<evidence type="ECO:0000256" key="10">
    <source>
        <dbReference type="SAM" id="MobiDB-lite"/>
    </source>
</evidence>
<dbReference type="Gene3D" id="3.30.1360.200">
    <property type="match status" value="1"/>
</dbReference>
<evidence type="ECO:0000256" key="5">
    <source>
        <dbReference type="ARBA" id="ARBA00022927"/>
    </source>
</evidence>
<feature type="domain" description="Protein export membrane protein SecD/SecF C-terminal" evidence="11">
    <location>
        <begin position="375"/>
        <end position="549"/>
    </location>
</feature>
<feature type="domain" description="Protein translocase subunit SecDF P1" evidence="12">
    <location>
        <begin position="67"/>
        <end position="124"/>
    </location>
</feature>
<dbReference type="InterPro" id="IPR048634">
    <property type="entry name" value="SecD_SecF_C"/>
</dbReference>
<comment type="caution">
    <text evidence="9">Lacks conserved residue(s) required for the propagation of feature annotation.</text>
</comment>
<dbReference type="Proteomes" id="UP001500665">
    <property type="component" value="Unassembled WGS sequence"/>
</dbReference>
<dbReference type="PANTHER" id="PTHR30081:SF1">
    <property type="entry name" value="PROTEIN TRANSLOCASE SUBUNIT SECD"/>
    <property type="match status" value="1"/>
</dbReference>
<dbReference type="NCBIfam" id="TIGR00916">
    <property type="entry name" value="2A0604s01"/>
    <property type="match status" value="1"/>
</dbReference>
<evidence type="ECO:0000256" key="2">
    <source>
        <dbReference type="ARBA" id="ARBA00022448"/>
    </source>
</evidence>
<dbReference type="Pfam" id="PF22599">
    <property type="entry name" value="SecDF_P1_head"/>
    <property type="match status" value="1"/>
</dbReference>
<evidence type="ECO:0000313" key="15">
    <source>
        <dbReference type="Proteomes" id="UP001500665"/>
    </source>
</evidence>
<feature type="transmembrane region" description="Helical" evidence="9">
    <location>
        <begin position="496"/>
        <end position="514"/>
    </location>
</feature>
<dbReference type="InterPro" id="IPR005791">
    <property type="entry name" value="SecD"/>
</dbReference>
<dbReference type="InterPro" id="IPR054384">
    <property type="entry name" value="SecDF_P1_head"/>
</dbReference>
<gene>
    <name evidence="14" type="primary">secD_1</name>
    <name evidence="9" type="synonym">secD</name>
    <name evidence="14" type="ORF">GCM10009550_29900</name>
</gene>
<sequence>MASKSKQHIPSPVRTLVALFAVLALLAGVMFLQGTTTPKLGLDLAGGTTVTMTAQTESGRSAPAEQMDQAIKIIRDRVNGSGLTDAEVTKQGDNVIVVSVPGDENDQKQIIDLVGTTAQLQFRQALVTGIGATAPETPTTGPLQTPSKKPSASPSASPSTTPTGNNRALSRSLVSEPSPGSSPGSTPSPAKSEDPEPEADPAGGEDFSKVKDKEIVKLYQETVCTPGGTKVPGSDDPNAPYVVACETDGSYKYILGPTKVHGTEIDEAMAQPPNAQQGQTGWEVALNFKKLGAEQFGQLTKEADAAYRANPYSPEAQIAIVLDGQVVSAPAINQGAILGGTASISGGADFNQAYSENLAQVLKYGALPLKFPEDKRTVESISSSLGADQLRGGLIAGGIGLALVVVYCFLYYRALGMVAVLSLGIASLITYLSVVILGENLGFRLSLPHIIGLIVSIGITADSFIVYFERLRDELKLGRPLRPAVESSWLRARRTVIVADSVTFLAALVLYFLAVGGVRGFAFAMGLTTLIDVIVVFFFTKPLVALLARRKFFATGHKLSGLDSIRLNKPTPNFRATKHQEA</sequence>
<keyword evidence="8 9" id="KW-0472">Membrane</keyword>
<feature type="region of interest" description="Disordered" evidence="10">
    <location>
        <begin position="132"/>
        <end position="211"/>
    </location>
</feature>
<accession>A0ABN1R298</accession>
<dbReference type="SUPFAM" id="SSF82866">
    <property type="entry name" value="Multidrug efflux transporter AcrB transmembrane domain"/>
    <property type="match status" value="1"/>
</dbReference>
<dbReference type="InterPro" id="IPR048631">
    <property type="entry name" value="SecD_1st"/>
</dbReference>
<comment type="caution">
    <text evidence="14">The sequence shown here is derived from an EMBL/GenBank/DDBJ whole genome shotgun (WGS) entry which is preliminary data.</text>
</comment>
<evidence type="ECO:0000259" key="11">
    <source>
        <dbReference type="Pfam" id="PF02355"/>
    </source>
</evidence>
<dbReference type="InterPro" id="IPR055344">
    <property type="entry name" value="SecD_SecF_C_bact"/>
</dbReference>
<keyword evidence="3 9" id="KW-1003">Cell membrane</keyword>
<feature type="transmembrane region" description="Helical" evidence="9">
    <location>
        <begin position="450"/>
        <end position="468"/>
    </location>
</feature>
<dbReference type="NCBIfam" id="TIGR01129">
    <property type="entry name" value="secD"/>
    <property type="match status" value="1"/>
</dbReference>
<evidence type="ECO:0000259" key="12">
    <source>
        <dbReference type="Pfam" id="PF21760"/>
    </source>
</evidence>
<feature type="compositionally biased region" description="Low complexity" evidence="10">
    <location>
        <begin position="170"/>
        <end position="190"/>
    </location>
</feature>
<keyword evidence="6 9" id="KW-1133">Transmembrane helix</keyword>
<evidence type="ECO:0000256" key="3">
    <source>
        <dbReference type="ARBA" id="ARBA00022475"/>
    </source>
</evidence>
<dbReference type="Gene3D" id="3.30.70.3220">
    <property type="match status" value="1"/>
</dbReference>
<evidence type="ECO:0000256" key="7">
    <source>
        <dbReference type="ARBA" id="ARBA00023010"/>
    </source>
</evidence>
<dbReference type="PANTHER" id="PTHR30081">
    <property type="entry name" value="PROTEIN-EXPORT MEMBRANE PROTEIN SEC"/>
    <property type="match status" value="1"/>
</dbReference>
<evidence type="ECO:0000256" key="9">
    <source>
        <dbReference type="HAMAP-Rule" id="MF_01463"/>
    </source>
</evidence>
<proteinExistence type="inferred from homology"/>
<reference evidence="14 15" key="1">
    <citation type="journal article" date="2019" name="Int. J. Syst. Evol. Microbiol.">
        <title>The Global Catalogue of Microorganisms (GCM) 10K type strain sequencing project: providing services to taxonomists for standard genome sequencing and annotation.</title>
        <authorList>
            <consortium name="The Broad Institute Genomics Platform"/>
            <consortium name="The Broad Institute Genome Sequencing Center for Infectious Disease"/>
            <person name="Wu L."/>
            <person name="Ma J."/>
        </authorList>
    </citation>
    <scope>NUCLEOTIDE SEQUENCE [LARGE SCALE GENOMIC DNA]</scope>
    <source>
        <strain evidence="14 15">JCM 10696</strain>
    </source>
</reference>
<evidence type="ECO:0000313" key="14">
    <source>
        <dbReference type="EMBL" id="GAA0950901.1"/>
    </source>
</evidence>
<feature type="transmembrane region" description="Helical" evidence="9">
    <location>
        <begin position="390"/>
        <end position="410"/>
    </location>
</feature>
<keyword evidence="15" id="KW-1185">Reference proteome</keyword>
<feature type="compositionally biased region" description="Low complexity" evidence="10">
    <location>
        <begin position="132"/>
        <end position="163"/>
    </location>
</feature>
<dbReference type="RefSeq" id="WP_344241041.1">
    <property type="nucleotide sequence ID" value="NZ_BAAAHH010000010.1"/>
</dbReference>
<comment type="similarity">
    <text evidence="9">Belongs to the SecD/SecF family. SecD subfamily.</text>
</comment>
<feature type="transmembrane region" description="Helical" evidence="9">
    <location>
        <begin position="417"/>
        <end position="438"/>
    </location>
</feature>
<keyword evidence="7 9" id="KW-0811">Translocation</keyword>
<evidence type="ECO:0000256" key="1">
    <source>
        <dbReference type="ARBA" id="ARBA00004651"/>
    </source>
</evidence>
<organism evidence="14 15">
    <name type="scientific">Actinocorallia libanotica</name>
    <dbReference type="NCBI Taxonomy" id="46162"/>
    <lineage>
        <taxon>Bacteria</taxon>
        <taxon>Bacillati</taxon>
        <taxon>Actinomycetota</taxon>
        <taxon>Actinomycetes</taxon>
        <taxon>Streptosporangiales</taxon>
        <taxon>Thermomonosporaceae</taxon>
        <taxon>Actinocorallia</taxon>
    </lineage>
</organism>
<dbReference type="InterPro" id="IPR022813">
    <property type="entry name" value="SecD/SecF_arch_bac"/>
</dbReference>
<comment type="subunit">
    <text evidence="9">Forms a complex with SecF. Part of the essential Sec protein translocation apparatus which comprises SecA, SecYEG and auxiliary proteins SecDF. Other proteins may also be involved.</text>
</comment>